<dbReference type="HOGENOM" id="CLU_220336_0_0_1"/>
<gene>
    <name evidence="2" type="ORF">FOTG_18432</name>
</gene>
<organism evidence="2">
    <name type="scientific">Fusarium oxysporum f. sp. vasinfectum 25433</name>
    <dbReference type="NCBI Taxonomy" id="1089449"/>
    <lineage>
        <taxon>Eukaryota</taxon>
        <taxon>Fungi</taxon>
        <taxon>Dikarya</taxon>
        <taxon>Ascomycota</taxon>
        <taxon>Pezizomycotina</taxon>
        <taxon>Sordariomycetes</taxon>
        <taxon>Hypocreomycetidae</taxon>
        <taxon>Hypocreales</taxon>
        <taxon>Nectriaceae</taxon>
        <taxon>Fusarium</taxon>
        <taxon>Fusarium oxysporum species complex</taxon>
    </lineage>
</organism>
<proteinExistence type="predicted"/>
<name>X0KHX0_FUSOX</name>
<dbReference type="EMBL" id="KK035328">
    <property type="protein sequence ID" value="EXM13103.1"/>
    <property type="molecule type" value="Genomic_DNA"/>
</dbReference>
<protein>
    <submittedName>
        <fullName evidence="2">Uncharacterized protein</fullName>
    </submittedName>
</protein>
<sequence>MGALWYSGSQEAMGSQPAKGSFDPLGAGEV</sequence>
<evidence type="ECO:0000313" key="2">
    <source>
        <dbReference type="EMBL" id="EXM13103.1"/>
    </source>
</evidence>
<evidence type="ECO:0000256" key="1">
    <source>
        <dbReference type="SAM" id="MobiDB-lite"/>
    </source>
</evidence>
<dbReference type="AlphaFoldDB" id="X0KHX0"/>
<accession>X0KHX0</accession>
<reference evidence="2" key="2">
    <citation type="submission" date="2014-03" db="EMBL/GenBank/DDBJ databases">
        <title>The Genome Annotation of Fusarium oxysporum Cotton.</title>
        <authorList>
            <consortium name="The Broad Institute Genomics Platform"/>
            <person name="Ma L.-J."/>
            <person name="Corby-Kistler H."/>
            <person name="Broz K."/>
            <person name="Gale L.R."/>
            <person name="Jonkers W."/>
            <person name="O'Donnell K."/>
            <person name="Ploetz R."/>
            <person name="Steinberg C."/>
            <person name="Schwartz D.C."/>
            <person name="VanEtten H."/>
            <person name="Zhou S."/>
            <person name="Young S.K."/>
            <person name="Zeng Q."/>
            <person name="Gargeya S."/>
            <person name="Fitzgerald M."/>
            <person name="Abouelleil A."/>
            <person name="Alvarado L."/>
            <person name="Chapman S.B."/>
            <person name="Gainer-Dewar J."/>
            <person name="Goldberg J."/>
            <person name="Griggs A."/>
            <person name="Gujja S."/>
            <person name="Hansen M."/>
            <person name="Howarth C."/>
            <person name="Imamovic A."/>
            <person name="Ireland A."/>
            <person name="Larimer J."/>
            <person name="McCowan C."/>
            <person name="Murphy C."/>
            <person name="Pearson M."/>
            <person name="Poon T.W."/>
            <person name="Priest M."/>
            <person name="Roberts A."/>
            <person name="Saif S."/>
            <person name="Shea T."/>
            <person name="Sykes S."/>
            <person name="Wortman J."/>
            <person name="Nusbaum C."/>
            <person name="Birren B."/>
        </authorList>
    </citation>
    <scope>NUCLEOTIDE SEQUENCE</scope>
    <source>
        <strain evidence="2">25433</strain>
    </source>
</reference>
<feature type="region of interest" description="Disordered" evidence="1">
    <location>
        <begin position="1"/>
        <end position="30"/>
    </location>
</feature>
<reference evidence="2" key="1">
    <citation type="submission" date="2011-11" db="EMBL/GenBank/DDBJ databases">
        <title>The Genome Sequence of Fusarium oxysporum Cotton.</title>
        <authorList>
            <consortium name="The Broad Institute Genome Sequencing Platform"/>
            <person name="Ma L.-J."/>
            <person name="Gale L.R."/>
            <person name="Schwartz D.C."/>
            <person name="Zhou S."/>
            <person name="Corby-Kistler H."/>
            <person name="Young S.K."/>
            <person name="Zeng Q."/>
            <person name="Gargeya S."/>
            <person name="Fitzgerald M."/>
            <person name="Haas B."/>
            <person name="Abouelleil A."/>
            <person name="Alvarado L."/>
            <person name="Arachchi H.M."/>
            <person name="Berlin A."/>
            <person name="Brown A."/>
            <person name="Chapman S.B."/>
            <person name="Chen Z."/>
            <person name="Dunbar C."/>
            <person name="Freedman E."/>
            <person name="Gearin G."/>
            <person name="Goldberg J."/>
            <person name="Griggs A."/>
            <person name="Gujja S."/>
            <person name="Heiman D."/>
            <person name="Howarth C."/>
            <person name="Larson L."/>
            <person name="Lui A."/>
            <person name="MacDonald P.J.P."/>
            <person name="Montmayeur A."/>
            <person name="Murphy C."/>
            <person name="Neiman D."/>
            <person name="Pearson M."/>
            <person name="Priest M."/>
            <person name="Roberts A."/>
            <person name="Saif S."/>
            <person name="Shea T."/>
            <person name="Shenoy N."/>
            <person name="Sisk P."/>
            <person name="Stolte C."/>
            <person name="Sykes S."/>
            <person name="Wortman J."/>
            <person name="Nusbaum C."/>
            <person name="Birren B."/>
        </authorList>
    </citation>
    <scope>NUCLEOTIDE SEQUENCE [LARGE SCALE GENOMIC DNA]</scope>
    <source>
        <strain evidence="2">25433</strain>
    </source>
</reference>
<dbReference type="Proteomes" id="UP000030701">
    <property type="component" value="Unassembled WGS sequence"/>
</dbReference>